<dbReference type="PROSITE" id="PS50968">
    <property type="entry name" value="BIOTINYL_LIPOYL"/>
    <property type="match status" value="1"/>
</dbReference>
<dbReference type="Gene3D" id="2.40.50.100">
    <property type="match status" value="1"/>
</dbReference>
<feature type="domain" description="Lipoyl-binding" evidence="2">
    <location>
        <begin position="4"/>
        <end position="79"/>
    </location>
</feature>
<evidence type="ECO:0000313" key="3">
    <source>
        <dbReference type="EMBL" id="ROO85650.1"/>
    </source>
</evidence>
<evidence type="ECO:0000259" key="2">
    <source>
        <dbReference type="PROSITE" id="PS50968"/>
    </source>
</evidence>
<dbReference type="AlphaFoldDB" id="A0A3N1CWI1"/>
<dbReference type="Proteomes" id="UP000272400">
    <property type="component" value="Unassembled WGS sequence"/>
</dbReference>
<dbReference type="InterPro" id="IPR000089">
    <property type="entry name" value="Biotin_lipoyl"/>
</dbReference>
<dbReference type="CDD" id="cd06849">
    <property type="entry name" value="lipoyl_domain"/>
    <property type="match status" value="1"/>
</dbReference>
<reference evidence="3 4" key="1">
    <citation type="submission" date="2018-11" db="EMBL/GenBank/DDBJ databases">
        <title>Sequencing the genomes of 1000 actinobacteria strains.</title>
        <authorList>
            <person name="Klenk H.-P."/>
        </authorList>
    </citation>
    <scope>NUCLEOTIDE SEQUENCE [LARGE SCALE GENOMIC DNA]</scope>
    <source>
        <strain evidence="3 4">DSM 44254</strain>
    </source>
</reference>
<evidence type="ECO:0000256" key="1">
    <source>
        <dbReference type="ARBA" id="ARBA00022823"/>
    </source>
</evidence>
<keyword evidence="1" id="KW-0450">Lipoyl</keyword>
<gene>
    <name evidence="3" type="ORF">EDD29_3196</name>
</gene>
<keyword evidence="4" id="KW-1185">Reference proteome</keyword>
<dbReference type="EMBL" id="RJKE01000001">
    <property type="protein sequence ID" value="ROO85650.1"/>
    <property type="molecule type" value="Genomic_DNA"/>
</dbReference>
<accession>A0A3N1CWI1</accession>
<dbReference type="InterPro" id="IPR003016">
    <property type="entry name" value="2-oxoA_DH_lipoyl-BS"/>
</dbReference>
<dbReference type="InterPro" id="IPR011053">
    <property type="entry name" value="Single_hybrid_motif"/>
</dbReference>
<dbReference type="OrthoDB" id="9805770at2"/>
<dbReference type="PROSITE" id="PS00189">
    <property type="entry name" value="LIPOYL"/>
    <property type="match status" value="1"/>
</dbReference>
<dbReference type="RefSeq" id="WP_123665134.1">
    <property type="nucleotide sequence ID" value="NZ_RJKE01000001.1"/>
</dbReference>
<protein>
    <submittedName>
        <fullName evidence="3">Biotin-dependent enzyme</fullName>
    </submittedName>
</protein>
<proteinExistence type="predicted"/>
<evidence type="ECO:0000313" key="4">
    <source>
        <dbReference type="Proteomes" id="UP000272400"/>
    </source>
</evidence>
<comment type="caution">
    <text evidence="3">The sequence shown here is derived from an EMBL/GenBank/DDBJ whole genome shotgun (WGS) entry which is preliminary data.</text>
</comment>
<dbReference type="SUPFAM" id="SSF51230">
    <property type="entry name" value="Single hybrid motif"/>
    <property type="match status" value="1"/>
</dbReference>
<organism evidence="3 4">
    <name type="scientific">Actinocorallia herbida</name>
    <dbReference type="NCBI Taxonomy" id="58109"/>
    <lineage>
        <taxon>Bacteria</taxon>
        <taxon>Bacillati</taxon>
        <taxon>Actinomycetota</taxon>
        <taxon>Actinomycetes</taxon>
        <taxon>Streptosporangiales</taxon>
        <taxon>Thermomonosporaceae</taxon>
        <taxon>Actinocorallia</taxon>
    </lineage>
</organism>
<name>A0A3N1CWI1_9ACTN</name>
<dbReference type="Pfam" id="PF00364">
    <property type="entry name" value="Biotin_lipoyl"/>
    <property type="match status" value="1"/>
</dbReference>
<sequence>MSERVSVAIPKVAMSVEEAVFVEWLVPDGATVQEGDNIYSVATDKTDVDVEAAASGVLRHGTAEPEETYPVGTEIGYIET</sequence>